<dbReference type="Pfam" id="PF05871">
    <property type="entry name" value="ESCRT-II"/>
    <property type="match status" value="1"/>
</dbReference>
<evidence type="ECO:0000313" key="6">
    <source>
        <dbReference type="Proteomes" id="UP000278143"/>
    </source>
</evidence>
<dbReference type="PANTHER" id="PTHR13149:SF0">
    <property type="entry name" value="VACUOLAR PROTEIN-SORTING-ASSOCIATED PROTEIN 25"/>
    <property type="match status" value="1"/>
</dbReference>
<dbReference type="GO" id="GO:0016236">
    <property type="term" value="P:macroautophagy"/>
    <property type="evidence" value="ECO:0007669"/>
    <property type="project" value="UniProtKB-ARBA"/>
</dbReference>
<dbReference type="GO" id="GO:0043328">
    <property type="term" value="P:protein transport to vacuole involved in ubiquitin-dependent protein catabolic process via the multivesicular body sorting pathway"/>
    <property type="evidence" value="ECO:0007669"/>
    <property type="project" value="TreeGrafter"/>
</dbReference>
<dbReference type="GO" id="GO:0005198">
    <property type="term" value="F:structural molecule activity"/>
    <property type="evidence" value="ECO:0007669"/>
    <property type="project" value="TreeGrafter"/>
</dbReference>
<dbReference type="GO" id="GO:0000814">
    <property type="term" value="C:ESCRT II complex"/>
    <property type="evidence" value="ECO:0007669"/>
    <property type="project" value="InterPro"/>
</dbReference>
<dbReference type="InterPro" id="IPR036390">
    <property type="entry name" value="WH_DNA-bd_sf"/>
</dbReference>
<evidence type="ECO:0000313" key="5">
    <source>
        <dbReference type="EMBL" id="RKP24633.1"/>
    </source>
</evidence>
<dbReference type="InterPro" id="IPR008570">
    <property type="entry name" value="ESCRT-II_cplx_Vps25-sub"/>
</dbReference>
<proteinExistence type="inferred from homology"/>
<evidence type="ECO:0000256" key="4">
    <source>
        <dbReference type="ARBA" id="ARBA00030094"/>
    </source>
</evidence>
<evidence type="ECO:0000256" key="1">
    <source>
        <dbReference type="ARBA" id="ARBA00009674"/>
    </source>
</evidence>
<keyword evidence="6" id="KW-1185">Reference proteome</keyword>
<gene>
    <name evidence="5" type="ORF">SYNPS1DRAFT_16884</name>
</gene>
<reference evidence="6" key="1">
    <citation type="journal article" date="2018" name="Nat. Microbiol.">
        <title>Leveraging single-cell genomics to expand the fungal tree of life.</title>
        <authorList>
            <person name="Ahrendt S.R."/>
            <person name="Quandt C.A."/>
            <person name="Ciobanu D."/>
            <person name="Clum A."/>
            <person name="Salamov A."/>
            <person name="Andreopoulos B."/>
            <person name="Cheng J.F."/>
            <person name="Woyke T."/>
            <person name="Pelin A."/>
            <person name="Henrissat B."/>
            <person name="Reynolds N.K."/>
            <person name="Benny G.L."/>
            <person name="Smith M.E."/>
            <person name="James T.Y."/>
            <person name="Grigoriev I.V."/>
        </authorList>
    </citation>
    <scope>NUCLEOTIDE SEQUENCE [LARGE SCALE GENOMIC DNA]</scope>
    <source>
        <strain evidence="6">Benny S71-1</strain>
    </source>
</reference>
<dbReference type="Gene3D" id="1.10.10.570">
    <property type="entry name" value="Winged helix' DNA-binding domain. Chain C. Domain 1"/>
    <property type="match status" value="1"/>
</dbReference>
<dbReference type="EMBL" id="KZ990114">
    <property type="protein sequence ID" value="RKP24633.1"/>
    <property type="molecule type" value="Genomic_DNA"/>
</dbReference>
<dbReference type="OrthoDB" id="245150at2759"/>
<evidence type="ECO:0000256" key="2">
    <source>
        <dbReference type="ARBA" id="ARBA00022448"/>
    </source>
</evidence>
<keyword evidence="2" id="KW-0813">Transport</keyword>
<dbReference type="SUPFAM" id="SSF46785">
    <property type="entry name" value="Winged helix' DNA-binding domain"/>
    <property type="match status" value="2"/>
</dbReference>
<evidence type="ECO:0000256" key="3">
    <source>
        <dbReference type="ARBA" id="ARBA00022927"/>
    </source>
</evidence>
<dbReference type="InterPro" id="IPR014041">
    <property type="entry name" value="ESCRT-II_cplx_Vps25-sub_N"/>
</dbReference>
<accession>A0A4P9YWX4</accession>
<organism evidence="5 6">
    <name type="scientific">Syncephalis pseudoplumigaleata</name>
    <dbReference type="NCBI Taxonomy" id="1712513"/>
    <lineage>
        <taxon>Eukaryota</taxon>
        <taxon>Fungi</taxon>
        <taxon>Fungi incertae sedis</taxon>
        <taxon>Zoopagomycota</taxon>
        <taxon>Zoopagomycotina</taxon>
        <taxon>Zoopagomycetes</taxon>
        <taxon>Zoopagales</taxon>
        <taxon>Piptocephalidaceae</taxon>
        <taxon>Syncephalis</taxon>
    </lineage>
</organism>
<dbReference type="Gene3D" id="1.10.10.10">
    <property type="entry name" value="Winged helix-like DNA-binding domain superfamily/Winged helix DNA-binding domain"/>
    <property type="match status" value="1"/>
</dbReference>
<sequence length="181" mass="20692">MSQSSPSLVFPAIHRFPPFYTRQPTDATRARQLELWSDLLLAYGQQTRQTRMRLDALLASELCVNQAIERRLSRDLLVEIVDACVGKGDAEWTDTSKTELFIYWRRPDAWAQLIHDWIIATGQQGSVLTLHELSNSSAVEEQAEFYRLDERMLRKALRVLADKAKAQIFSSGTGEDGVKFF</sequence>
<dbReference type="GO" id="GO:0042803">
    <property type="term" value="F:protein homodimerization activity"/>
    <property type="evidence" value="ECO:0007669"/>
    <property type="project" value="TreeGrafter"/>
</dbReference>
<dbReference type="PANTHER" id="PTHR13149">
    <property type="entry name" value="VACUOLAR PROTEIN SORTING-ASSOCIATED PROTEIN VPS25"/>
    <property type="match status" value="1"/>
</dbReference>
<protein>
    <recommendedName>
        <fullName evidence="4">ESCRT-II complex subunit VPS25</fullName>
    </recommendedName>
</protein>
<dbReference type="Proteomes" id="UP000278143">
    <property type="component" value="Unassembled WGS sequence"/>
</dbReference>
<dbReference type="InterPro" id="IPR036388">
    <property type="entry name" value="WH-like_DNA-bd_sf"/>
</dbReference>
<keyword evidence="3" id="KW-0653">Protein transport</keyword>
<comment type="similarity">
    <text evidence="1">Belongs to the VPS25 family.</text>
</comment>
<dbReference type="FunFam" id="1.10.10.10:FF:000141">
    <property type="entry name" value="vacuolar protein-sorting-associated protein 25"/>
    <property type="match status" value="1"/>
</dbReference>
<dbReference type="AlphaFoldDB" id="A0A4P9YWX4"/>
<name>A0A4P9YWX4_9FUNG</name>